<keyword evidence="2" id="KW-1185">Reference proteome</keyword>
<name>A0A3S4IQ51_9ENTR</name>
<evidence type="ECO:0000313" key="2">
    <source>
        <dbReference type="Proteomes" id="UP000274122"/>
    </source>
</evidence>
<protein>
    <submittedName>
        <fullName evidence="1">Uncharacterized protein</fullName>
    </submittedName>
</protein>
<dbReference type="KEGG" id="clap:NCTC11466_03469"/>
<gene>
    <name evidence="1" type="ORF">NCTC11466_03469</name>
</gene>
<reference evidence="1 2" key="1">
    <citation type="submission" date="2018-12" db="EMBL/GenBank/DDBJ databases">
        <authorList>
            <consortium name="Pathogen Informatics"/>
        </authorList>
    </citation>
    <scope>NUCLEOTIDE SEQUENCE [LARGE SCALE GENOMIC DNA]</scope>
    <source>
        <strain evidence="1 2">NCTC11466</strain>
    </source>
</reference>
<evidence type="ECO:0000313" key="1">
    <source>
        <dbReference type="EMBL" id="VEB99914.1"/>
    </source>
</evidence>
<organism evidence="1 2">
    <name type="scientific">Cedecea lapagei</name>
    <dbReference type="NCBI Taxonomy" id="158823"/>
    <lineage>
        <taxon>Bacteria</taxon>
        <taxon>Pseudomonadati</taxon>
        <taxon>Pseudomonadota</taxon>
        <taxon>Gammaproteobacteria</taxon>
        <taxon>Enterobacterales</taxon>
        <taxon>Enterobacteriaceae</taxon>
        <taxon>Cedecea</taxon>
    </lineage>
</organism>
<dbReference type="AlphaFoldDB" id="A0A3S4IQ51"/>
<proteinExistence type="predicted"/>
<sequence length="170" mass="17758">MSGICPDENPTSLVEEEPRPRLPLAASGVVAPVPPLLTVRGAVLPDLSWTPHAPPLAINNSSNPLGDEIELNAPGVLLSTDDTDWTPSALRAPAVLVSPVPPFEIGRIFSVATLPIPRELLADDASVEPVPPLFTGMMFSVAVDPRPRFDLATSGVIAPVPPLMIANGEG</sequence>
<dbReference type="Proteomes" id="UP000274122">
    <property type="component" value="Chromosome"/>
</dbReference>
<dbReference type="EMBL" id="LR134201">
    <property type="protein sequence ID" value="VEB99914.1"/>
    <property type="molecule type" value="Genomic_DNA"/>
</dbReference>
<accession>A0A3S4IQ51</accession>